<organism evidence="5 6">
    <name type="scientific">Halpernia frigidisoli</name>
    <dbReference type="NCBI Taxonomy" id="1125876"/>
    <lineage>
        <taxon>Bacteria</taxon>
        <taxon>Pseudomonadati</taxon>
        <taxon>Bacteroidota</taxon>
        <taxon>Flavobacteriia</taxon>
        <taxon>Flavobacteriales</taxon>
        <taxon>Weeksellaceae</taxon>
        <taxon>Chryseobacterium group</taxon>
        <taxon>Halpernia</taxon>
    </lineage>
</organism>
<dbReference type="InterPro" id="IPR055399">
    <property type="entry name" value="CC_BshC"/>
</dbReference>
<dbReference type="RefSeq" id="WP_177205450.1">
    <property type="nucleotide sequence ID" value="NZ_FOQT01000003.1"/>
</dbReference>
<evidence type="ECO:0000256" key="1">
    <source>
        <dbReference type="ARBA" id="ARBA00022598"/>
    </source>
</evidence>
<feature type="domain" description="Bacillithiol biosynthesis BshC N-terminal Rossmann-like" evidence="3">
    <location>
        <begin position="16"/>
        <end position="370"/>
    </location>
</feature>
<reference evidence="5 6" key="1">
    <citation type="submission" date="2016-10" db="EMBL/GenBank/DDBJ databases">
        <authorList>
            <person name="de Groot N.N."/>
        </authorList>
    </citation>
    <scope>NUCLEOTIDE SEQUENCE [LARGE SCALE GENOMIC DNA]</scope>
    <source>
        <strain evidence="5 6">DSM 26000</strain>
    </source>
</reference>
<dbReference type="AlphaFoldDB" id="A0A1I3GK64"/>
<dbReference type="NCBIfam" id="TIGR03998">
    <property type="entry name" value="thiol_BshC"/>
    <property type="match status" value="1"/>
</dbReference>
<sequence>MKKKSSLNFTEINSIPQLIKDFLNDKFPEFREDSFSLDNFKEKIENKRNNFSDKTRRNLCNVLETQLQDLNLSQSQQENLSLLQNKNTLTVTTGHQLNLFSGPVFFVYKILQTIKTAVYLKKNFPEDDFVPVFWMATEDHDFEEINHFKTSNNFYEFKANSGGAVGKIKLEDLAFISSFEEEFKDDIFGTELIMLLKKAYQKGETLTSATRFLVNELLSHYGLIMIDGDDKILKTEMKSVFKAELLTQDLFNYSKNAIQKLTDLYGKVQVNPREINLFYLSETRNRIEFDGENYLVLDTDLKFTKEEILEELEQNPEKFSPNAVLRPAFQESVLPNVAYIGGNAEIMYWLELKDFFKKIELDFPILVPRNSMLWLSEKVFSKLDKLHLNIADYFKNFDALVKEKLLENNDILSELENTHKVLKLQFNALKDEAEKTDVTFRNLVEAEETRQLKSFSRMEKRLLRAEKIKKSELLNRMEQLFLDIHPGKTWQERVFNFSVFFSTSGKEFIDKSYEEMNVENSELIILEV</sequence>
<evidence type="ECO:0000259" key="4">
    <source>
        <dbReference type="Pfam" id="PF24850"/>
    </source>
</evidence>
<dbReference type="EC" id="6.-.-.-" evidence="2"/>
<evidence type="ECO:0000256" key="2">
    <source>
        <dbReference type="HAMAP-Rule" id="MF_01867"/>
    </source>
</evidence>
<dbReference type="PIRSF" id="PIRSF012535">
    <property type="entry name" value="UCP012535"/>
    <property type="match status" value="1"/>
</dbReference>
<dbReference type="EMBL" id="FOQT01000003">
    <property type="protein sequence ID" value="SFI23895.1"/>
    <property type="molecule type" value="Genomic_DNA"/>
</dbReference>
<proteinExistence type="inferred from homology"/>
<dbReference type="InterPro" id="IPR011199">
    <property type="entry name" value="Bacillithiol_biosynth_BshC"/>
</dbReference>
<accession>A0A1I3GK64</accession>
<feature type="domain" description="Bacillithiol biosynthesis BshC C-terminal coiled-coil" evidence="4">
    <location>
        <begin position="374"/>
        <end position="527"/>
    </location>
</feature>
<keyword evidence="1 2" id="KW-0436">Ligase</keyword>
<evidence type="ECO:0000313" key="5">
    <source>
        <dbReference type="EMBL" id="SFI23895.1"/>
    </source>
</evidence>
<name>A0A1I3GK64_9FLAO</name>
<protein>
    <recommendedName>
        <fullName evidence="2">Putative cysteine ligase BshC</fullName>
        <ecNumber evidence="2">6.-.-.-</ecNumber>
    </recommendedName>
</protein>
<keyword evidence="6" id="KW-1185">Reference proteome</keyword>
<gene>
    <name evidence="2" type="primary">bshC</name>
    <name evidence="5" type="ORF">SAMN05443292_1890</name>
</gene>
<dbReference type="GO" id="GO:0016874">
    <property type="term" value="F:ligase activity"/>
    <property type="evidence" value="ECO:0007669"/>
    <property type="project" value="UniProtKB-UniRule"/>
</dbReference>
<evidence type="ECO:0000259" key="3">
    <source>
        <dbReference type="Pfam" id="PF10079"/>
    </source>
</evidence>
<dbReference type="HAMAP" id="MF_01867">
    <property type="entry name" value="BshC"/>
    <property type="match status" value="1"/>
</dbReference>
<evidence type="ECO:0000313" key="6">
    <source>
        <dbReference type="Proteomes" id="UP000198931"/>
    </source>
</evidence>
<dbReference type="Proteomes" id="UP000198931">
    <property type="component" value="Unassembled WGS sequence"/>
</dbReference>
<dbReference type="Pfam" id="PF24850">
    <property type="entry name" value="CC_BshC"/>
    <property type="match status" value="1"/>
</dbReference>
<comment type="similarity">
    <text evidence="2">Belongs to the BshC family.</text>
</comment>
<dbReference type="Pfam" id="PF10079">
    <property type="entry name" value="Rossmann-like_BshC"/>
    <property type="match status" value="1"/>
</dbReference>
<dbReference type="InterPro" id="IPR055398">
    <property type="entry name" value="Rossmann-like_BshC"/>
</dbReference>
<dbReference type="STRING" id="1125876.SAMN05443292_1890"/>